<dbReference type="GO" id="GO:0003676">
    <property type="term" value="F:nucleic acid binding"/>
    <property type="evidence" value="ECO:0007669"/>
    <property type="project" value="InterPro"/>
</dbReference>
<accession>A0A269PFG5</accession>
<dbReference type="InterPro" id="IPR044925">
    <property type="entry name" value="His-Me_finger_sf"/>
</dbReference>
<reference evidence="2 3" key="1">
    <citation type="submission" date="2017-08" db="EMBL/GenBank/DDBJ databases">
        <authorList>
            <person name="de Groot N.N."/>
        </authorList>
    </citation>
    <scope>NUCLEOTIDE SEQUENCE [LARGE SCALE GENOMIC DNA]</scope>
    <source>
        <strain evidence="2 3">NBT06-6</strain>
    </source>
</reference>
<dbReference type="InterPro" id="IPR052892">
    <property type="entry name" value="NA-targeting_endonuclease"/>
</dbReference>
<keyword evidence="2" id="KW-0540">Nuclease</keyword>
<dbReference type="AlphaFoldDB" id="A0A269PFG5"/>
<dbReference type="Proteomes" id="UP000215771">
    <property type="component" value="Unassembled WGS sequence"/>
</dbReference>
<dbReference type="InterPro" id="IPR003615">
    <property type="entry name" value="HNH_nuc"/>
</dbReference>
<keyword evidence="2" id="KW-0255">Endonuclease</keyword>
<keyword evidence="2" id="KW-0378">Hydrolase</keyword>
<dbReference type="InterPro" id="IPR002711">
    <property type="entry name" value="HNH"/>
</dbReference>
<dbReference type="PANTHER" id="PTHR33877">
    <property type="entry name" value="SLL1193 PROTEIN"/>
    <property type="match status" value="1"/>
</dbReference>
<dbReference type="PANTHER" id="PTHR33877:SF2">
    <property type="entry name" value="OS07G0170200 PROTEIN"/>
    <property type="match status" value="1"/>
</dbReference>
<comment type="caution">
    <text evidence="2">The sequence shown here is derived from an EMBL/GenBank/DDBJ whole genome shotgun (WGS) entry which is preliminary data.</text>
</comment>
<evidence type="ECO:0000259" key="1">
    <source>
        <dbReference type="SMART" id="SM00507"/>
    </source>
</evidence>
<dbReference type="GO" id="GO:0008270">
    <property type="term" value="F:zinc ion binding"/>
    <property type="evidence" value="ECO:0007669"/>
    <property type="project" value="InterPro"/>
</dbReference>
<protein>
    <submittedName>
        <fullName evidence="2">HNH endonuclease</fullName>
    </submittedName>
</protein>
<gene>
    <name evidence="2" type="ORF">CIG21_01735</name>
</gene>
<sequence>MSRGWGGNRARALTLATLERYGSTCHLCGREGATTADHVIPRSHGGPDTLDNLRPAHSRCNSARGNMSLARWFELHPLDMSRRAPPSRDW</sequence>
<dbReference type="RefSeq" id="WP_095275395.1">
    <property type="nucleotide sequence ID" value="NZ_CP047655.1"/>
</dbReference>
<evidence type="ECO:0000313" key="3">
    <source>
        <dbReference type="Proteomes" id="UP000215771"/>
    </source>
</evidence>
<organism evidence="2 3">
    <name type="scientific">Corynebacterium hadale</name>
    <dbReference type="NCBI Taxonomy" id="2026255"/>
    <lineage>
        <taxon>Bacteria</taxon>
        <taxon>Bacillati</taxon>
        <taxon>Actinomycetota</taxon>
        <taxon>Actinomycetes</taxon>
        <taxon>Mycobacteriales</taxon>
        <taxon>Corynebacteriaceae</taxon>
        <taxon>Corynebacterium</taxon>
    </lineage>
</organism>
<proteinExistence type="predicted"/>
<dbReference type="GO" id="GO:0004519">
    <property type="term" value="F:endonuclease activity"/>
    <property type="evidence" value="ECO:0007669"/>
    <property type="project" value="UniProtKB-KW"/>
</dbReference>
<dbReference type="Pfam" id="PF01844">
    <property type="entry name" value="HNH"/>
    <property type="match status" value="1"/>
</dbReference>
<dbReference type="SMART" id="SM00507">
    <property type="entry name" value="HNHc"/>
    <property type="match status" value="1"/>
</dbReference>
<dbReference type="SUPFAM" id="SSF54060">
    <property type="entry name" value="His-Me finger endonucleases"/>
    <property type="match status" value="1"/>
</dbReference>
<feature type="domain" description="HNH nuclease" evidence="1">
    <location>
        <begin position="12"/>
        <end position="62"/>
    </location>
</feature>
<dbReference type="Gene3D" id="1.10.30.50">
    <property type="match status" value="1"/>
</dbReference>
<dbReference type="EMBL" id="NQMQ01000002">
    <property type="protein sequence ID" value="PAJ70929.1"/>
    <property type="molecule type" value="Genomic_DNA"/>
</dbReference>
<dbReference type="CDD" id="cd00085">
    <property type="entry name" value="HNHc"/>
    <property type="match status" value="1"/>
</dbReference>
<name>A0A269PFG5_9CORY</name>
<evidence type="ECO:0000313" key="2">
    <source>
        <dbReference type="EMBL" id="PAJ70929.1"/>
    </source>
</evidence>